<organism evidence="1 2">
    <name type="scientific">Streptomyces marianii</name>
    <dbReference type="NCBI Taxonomy" id="1817406"/>
    <lineage>
        <taxon>Bacteria</taxon>
        <taxon>Bacillati</taxon>
        <taxon>Actinomycetota</taxon>
        <taxon>Actinomycetes</taxon>
        <taxon>Kitasatosporales</taxon>
        <taxon>Streptomycetaceae</taxon>
        <taxon>Streptomyces</taxon>
    </lineage>
</organism>
<comment type="caution">
    <text evidence="1">The sequence shown here is derived from an EMBL/GenBank/DDBJ whole genome shotgun (WGS) entry which is preliminary data.</text>
</comment>
<evidence type="ECO:0000313" key="1">
    <source>
        <dbReference type="EMBL" id="TLQ39195.1"/>
    </source>
</evidence>
<dbReference type="RefSeq" id="WP_138058007.1">
    <property type="nucleotide sequence ID" value="NZ_VAWE01000002.1"/>
</dbReference>
<gene>
    <name evidence="1" type="ORF">FEF34_37985</name>
</gene>
<name>A0A5R9DSU7_9ACTN</name>
<keyword evidence="2" id="KW-1185">Reference proteome</keyword>
<reference evidence="1 2" key="1">
    <citation type="submission" date="2019-05" db="EMBL/GenBank/DDBJ databases">
        <title>Streptomyces marianii sp. nov., a novel marine actinomycete from southern coast of India.</title>
        <authorList>
            <person name="Iniyan A.M."/>
            <person name="Wink J."/>
            <person name="Ramprasad E."/>
            <person name="Ramana C.V."/>
            <person name="Bunk B."/>
            <person name="Sproer C."/>
            <person name="Joseph F.-J.R.S."/>
            <person name="Vincent S.G.P."/>
        </authorList>
    </citation>
    <scope>NUCLEOTIDE SEQUENCE [LARGE SCALE GENOMIC DNA]</scope>
    <source>
        <strain evidence="1 2">ICN19</strain>
    </source>
</reference>
<dbReference type="Proteomes" id="UP000305921">
    <property type="component" value="Unassembled WGS sequence"/>
</dbReference>
<dbReference type="AlphaFoldDB" id="A0A5R9DSU7"/>
<dbReference type="OrthoDB" id="4224104at2"/>
<accession>A0A5R9DSU7</accession>
<proteinExistence type="predicted"/>
<dbReference type="EMBL" id="VAWE01000002">
    <property type="protein sequence ID" value="TLQ39195.1"/>
    <property type="molecule type" value="Genomic_DNA"/>
</dbReference>
<sequence>MPLSRRDFKLSMAISPMKRNGPETEALRSLLVHRLRDARMAIARLPLKANLATAGLKKYSVHCEPCRSWFDLPEWGEEFTCPKCRQLYALELAVFSAVPDERA</sequence>
<evidence type="ECO:0000313" key="2">
    <source>
        <dbReference type="Proteomes" id="UP000305921"/>
    </source>
</evidence>
<protein>
    <submittedName>
        <fullName evidence="1">Uncharacterized protein</fullName>
    </submittedName>
</protein>